<dbReference type="AlphaFoldDB" id="A0A9D2RRK0"/>
<proteinExistence type="predicted"/>
<name>A0A9D2RRK0_9FIRM</name>
<evidence type="ECO:0000313" key="1">
    <source>
        <dbReference type="EMBL" id="HJB12816.1"/>
    </source>
</evidence>
<sequence>MRKGIVALIVAVLAVAAVLAVRSLSAPVLDEDVEYELTSLYYRGQEVSDQVDEDDLLDLLAGASRSLITRGGIPGYDSADAVEVNLLGNEETLRVVLSAPDGLYAVYQDADWSYTIRDGEVLAEAVQALLPA</sequence>
<comment type="caution">
    <text evidence="1">The sequence shown here is derived from an EMBL/GenBank/DDBJ whole genome shotgun (WGS) entry which is preliminary data.</text>
</comment>
<evidence type="ECO:0000313" key="2">
    <source>
        <dbReference type="Proteomes" id="UP000823824"/>
    </source>
</evidence>
<accession>A0A9D2RRK0</accession>
<dbReference type="EMBL" id="DWZJ01000030">
    <property type="protein sequence ID" value="HJB12816.1"/>
    <property type="molecule type" value="Genomic_DNA"/>
</dbReference>
<organism evidence="1 2">
    <name type="scientific">Candidatus Oscillibacter excrementigallinarum</name>
    <dbReference type="NCBI Taxonomy" id="2838716"/>
    <lineage>
        <taxon>Bacteria</taxon>
        <taxon>Bacillati</taxon>
        <taxon>Bacillota</taxon>
        <taxon>Clostridia</taxon>
        <taxon>Eubacteriales</taxon>
        <taxon>Oscillospiraceae</taxon>
        <taxon>Oscillibacter</taxon>
    </lineage>
</organism>
<reference evidence="1" key="2">
    <citation type="submission" date="2021-04" db="EMBL/GenBank/DDBJ databases">
        <authorList>
            <person name="Gilroy R."/>
        </authorList>
    </citation>
    <scope>NUCLEOTIDE SEQUENCE</scope>
    <source>
        <strain evidence="1">ChiBcec18-1249</strain>
    </source>
</reference>
<dbReference type="Proteomes" id="UP000823824">
    <property type="component" value="Unassembled WGS sequence"/>
</dbReference>
<gene>
    <name evidence="1" type="ORF">H9787_03810</name>
</gene>
<reference evidence="1" key="1">
    <citation type="journal article" date="2021" name="PeerJ">
        <title>Extensive microbial diversity within the chicken gut microbiome revealed by metagenomics and culture.</title>
        <authorList>
            <person name="Gilroy R."/>
            <person name="Ravi A."/>
            <person name="Getino M."/>
            <person name="Pursley I."/>
            <person name="Horton D.L."/>
            <person name="Alikhan N.F."/>
            <person name="Baker D."/>
            <person name="Gharbi K."/>
            <person name="Hall N."/>
            <person name="Watson M."/>
            <person name="Adriaenssens E.M."/>
            <person name="Foster-Nyarko E."/>
            <person name="Jarju S."/>
            <person name="Secka A."/>
            <person name="Antonio M."/>
            <person name="Oren A."/>
            <person name="Chaudhuri R.R."/>
            <person name="La Ragione R."/>
            <person name="Hildebrand F."/>
            <person name="Pallen M.J."/>
        </authorList>
    </citation>
    <scope>NUCLEOTIDE SEQUENCE</scope>
    <source>
        <strain evidence="1">ChiBcec18-1249</strain>
    </source>
</reference>
<protein>
    <submittedName>
        <fullName evidence="1">Uncharacterized protein</fullName>
    </submittedName>
</protein>